<evidence type="ECO:0000256" key="1">
    <source>
        <dbReference type="ARBA" id="ARBA00002053"/>
    </source>
</evidence>
<evidence type="ECO:0000313" key="11">
    <source>
        <dbReference type="Proteomes" id="UP001362999"/>
    </source>
</evidence>
<proteinExistence type="inferred from homology"/>
<keyword evidence="11" id="KW-1185">Reference proteome</keyword>
<evidence type="ECO:0000256" key="4">
    <source>
        <dbReference type="ARBA" id="ARBA00016056"/>
    </source>
</evidence>
<organism evidence="10 11">
    <name type="scientific">Favolaschia claudopus</name>
    <dbReference type="NCBI Taxonomy" id="2862362"/>
    <lineage>
        <taxon>Eukaryota</taxon>
        <taxon>Fungi</taxon>
        <taxon>Dikarya</taxon>
        <taxon>Basidiomycota</taxon>
        <taxon>Agaricomycotina</taxon>
        <taxon>Agaricomycetes</taxon>
        <taxon>Agaricomycetidae</taxon>
        <taxon>Agaricales</taxon>
        <taxon>Marasmiineae</taxon>
        <taxon>Mycenaceae</taxon>
        <taxon>Favolaschia</taxon>
    </lineage>
</organism>
<dbReference type="InterPro" id="IPR003172">
    <property type="entry name" value="ML_dom"/>
</dbReference>
<comment type="similarity">
    <text evidence="2">Belongs to the NPC2 family.</text>
</comment>
<feature type="chain" id="PRO_5043339902" description="Phosphatidylglycerol/phosphatidylinositol transfer protein" evidence="8">
    <location>
        <begin position="18"/>
        <end position="158"/>
    </location>
</feature>
<keyword evidence="6 8" id="KW-0732">Signal</keyword>
<feature type="signal peptide" evidence="8">
    <location>
        <begin position="1"/>
        <end position="17"/>
    </location>
</feature>
<evidence type="ECO:0000259" key="9">
    <source>
        <dbReference type="SMART" id="SM00737"/>
    </source>
</evidence>
<dbReference type="InterPro" id="IPR036846">
    <property type="entry name" value="GM2-AP_sf"/>
</dbReference>
<sequence length="158" mass="17258">MRLASIFFLSTFLLASAWEYTDCGLPTNPIQLDSIEISPDPPLPGKDLTVTAKGIVTEVIEEGATADVTVKLGLVKLLQKKFDVCEEARKANASISCPVQPGPYEVVQTVALPKEIPKAKFTVIVRGFTAESEEVDMLCLDLKIDFMKSLTSMFTSPF</sequence>
<keyword evidence="7" id="KW-0445">Lipid transport</keyword>
<dbReference type="Gene3D" id="2.70.220.10">
    <property type="entry name" value="Ganglioside GM2 activator"/>
    <property type="match status" value="1"/>
</dbReference>
<dbReference type="GO" id="GO:0032934">
    <property type="term" value="F:sterol binding"/>
    <property type="evidence" value="ECO:0007669"/>
    <property type="project" value="InterPro"/>
</dbReference>
<protein>
    <recommendedName>
        <fullName evidence="4">Phosphatidylglycerol/phosphatidylinositol transfer protein</fullName>
    </recommendedName>
</protein>
<dbReference type="SUPFAM" id="SSF81296">
    <property type="entry name" value="E set domains"/>
    <property type="match status" value="1"/>
</dbReference>
<evidence type="ECO:0000256" key="8">
    <source>
        <dbReference type="SAM" id="SignalP"/>
    </source>
</evidence>
<evidence type="ECO:0000256" key="6">
    <source>
        <dbReference type="ARBA" id="ARBA00022729"/>
    </source>
</evidence>
<name>A0AAW0EIV6_9AGAR</name>
<evidence type="ECO:0000313" key="10">
    <source>
        <dbReference type="EMBL" id="KAK7064148.1"/>
    </source>
</evidence>
<dbReference type="Pfam" id="PF02221">
    <property type="entry name" value="E1_DerP2_DerF2"/>
    <property type="match status" value="1"/>
</dbReference>
<dbReference type="InterPro" id="IPR039670">
    <property type="entry name" value="NPC2-like"/>
</dbReference>
<comment type="function">
    <text evidence="1">Catalyzes the intermembrane transfer of phosphatidylglycerol and phosphatidylinositol.</text>
</comment>
<reference evidence="10 11" key="1">
    <citation type="journal article" date="2024" name="J Genomics">
        <title>Draft genome sequencing and assembly of Favolaschia claudopus CIRM-BRFM 2984 isolated from oak limbs.</title>
        <authorList>
            <person name="Navarro D."/>
            <person name="Drula E."/>
            <person name="Chaduli D."/>
            <person name="Cazenave R."/>
            <person name="Ahrendt S."/>
            <person name="Wang J."/>
            <person name="Lipzen A."/>
            <person name="Daum C."/>
            <person name="Barry K."/>
            <person name="Grigoriev I.V."/>
            <person name="Favel A."/>
            <person name="Rosso M.N."/>
            <person name="Martin F."/>
        </authorList>
    </citation>
    <scope>NUCLEOTIDE SEQUENCE [LARGE SCALE GENOMIC DNA]</scope>
    <source>
        <strain evidence="10 11">CIRM-BRFM 2984</strain>
    </source>
</reference>
<comment type="caution">
    <text evidence="10">The sequence shown here is derived from an EMBL/GenBank/DDBJ whole genome shotgun (WGS) entry which is preliminary data.</text>
</comment>
<accession>A0AAW0EIV6</accession>
<dbReference type="FunFam" id="2.70.220.10:FF:000004">
    <property type="entry name" value="Related to phosphatidylglycerol/phosphatidylinositol transfer protein"/>
    <property type="match status" value="1"/>
</dbReference>
<dbReference type="EMBL" id="JAWWNJ010000001">
    <property type="protein sequence ID" value="KAK7064148.1"/>
    <property type="molecule type" value="Genomic_DNA"/>
</dbReference>
<dbReference type="GO" id="GO:0032366">
    <property type="term" value="P:intracellular sterol transport"/>
    <property type="evidence" value="ECO:0007669"/>
    <property type="project" value="InterPro"/>
</dbReference>
<evidence type="ECO:0000256" key="3">
    <source>
        <dbReference type="ARBA" id="ARBA00011245"/>
    </source>
</evidence>
<evidence type="ECO:0000256" key="5">
    <source>
        <dbReference type="ARBA" id="ARBA00022448"/>
    </source>
</evidence>
<comment type="subunit">
    <text evidence="3">Monomer.</text>
</comment>
<evidence type="ECO:0000256" key="2">
    <source>
        <dbReference type="ARBA" id="ARBA00006370"/>
    </source>
</evidence>
<dbReference type="PANTHER" id="PTHR11306">
    <property type="entry name" value="NIEMANN PICK TYPE C2 PROTEIN NPC2-RELATED"/>
    <property type="match status" value="1"/>
</dbReference>
<dbReference type="InterPro" id="IPR014756">
    <property type="entry name" value="Ig_E-set"/>
</dbReference>
<dbReference type="InterPro" id="IPR033917">
    <property type="entry name" value="ML_PG-PI_TP"/>
</dbReference>
<dbReference type="PANTHER" id="PTHR11306:SF0">
    <property type="entry name" value="PHOSPHATIDYLGLYCEROL_PHOSPHATIDYLINOSITOL TRANSFER PROTEIN"/>
    <property type="match status" value="1"/>
</dbReference>
<dbReference type="AlphaFoldDB" id="A0AAW0EIV6"/>
<dbReference type="Proteomes" id="UP001362999">
    <property type="component" value="Unassembled WGS sequence"/>
</dbReference>
<keyword evidence="5" id="KW-0813">Transport</keyword>
<dbReference type="CDD" id="cd00917">
    <property type="entry name" value="PG-PI_TP"/>
    <property type="match status" value="1"/>
</dbReference>
<gene>
    <name evidence="10" type="ORF">R3P38DRAFT_3165158</name>
</gene>
<feature type="domain" description="MD-2-related lipid-recognition" evidence="9">
    <location>
        <begin position="20"/>
        <end position="144"/>
    </location>
</feature>
<evidence type="ECO:0000256" key="7">
    <source>
        <dbReference type="ARBA" id="ARBA00023055"/>
    </source>
</evidence>
<dbReference type="SMART" id="SM00737">
    <property type="entry name" value="ML"/>
    <property type="match status" value="1"/>
</dbReference>